<feature type="domain" description="Disease resistance protein winged helix" evidence="3">
    <location>
        <begin position="441"/>
        <end position="513"/>
    </location>
</feature>
<dbReference type="OrthoDB" id="648105at2759"/>
<reference evidence="4" key="2">
    <citation type="submission" date="2018-10" db="UniProtKB">
        <authorList>
            <consortium name="EnsemblPlants"/>
        </authorList>
    </citation>
    <scope>IDENTIFICATION</scope>
</reference>
<keyword evidence="5" id="KW-1185">Reference proteome</keyword>
<evidence type="ECO:0000313" key="5">
    <source>
        <dbReference type="Proteomes" id="UP000019116"/>
    </source>
</evidence>
<dbReference type="Gramene" id="TraesCS2B03G0095200.1">
    <property type="protein sequence ID" value="TraesCS2B03G0095200.1.CDS1"/>
    <property type="gene ID" value="TraesCS2B03G0095200"/>
</dbReference>
<organism evidence="4">
    <name type="scientific">Triticum aestivum</name>
    <name type="common">Wheat</name>
    <dbReference type="NCBI Taxonomy" id="4565"/>
    <lineage>
        <taxon>Eukaryota</taxon>
        <taxon>Viridiplantae</taxon>
        <taxon>Streptophyta</taxon>
        <taxon>Embryophyta</taxon>
        <taxon>Tracheophyta</taxon>
        <taxon>Spermatophyta</taxon>
        <taxon>Magnoliopsida</taxon>
        <taxon>Liliopsida</taxon>
        <taxon>Poales</taxon>
        <taxon>Poaceae</taxon>
        <taxon>BOP clade</taxon>
        <taxon>Pooideae</taxon>
        <taxon>Triticodae</taxon>
        <taxon>Triticeae</taxon>
        <taxon>Triticinae</taxon>
        <taxon>Triticum</taxon>
    </lineage>
</organism>
<feature type="domain" description="NB-ARC" evidence="2">
    <location>
        <begin position="191"/>
        <end position="347"/>
    </location>
</feature>
<dbReference type="Pfam" id="PF00931">
    <property type="entry name" value="NB-ARC"/>
    <property type="match status" value="1"/>
</dbReference>
<dbReference type="InterPro" id="IPR027417">
    <property type="entry name" value="P-loop_NTPase"/>
</dbReference>
<dbReference type="GO" id="GO:0006952">
    <property type="term" value="P:defense response"/>
    <property type="evidence" value="ECO:0007669"/>
    <property type="project" value="InterPro"/>
</dbReference>
<dbReference type="InterPro" id="IPR036388">
    <property type="entry name" value="WH-like_DNA-bd_sf"/>
</dbReference>
<dbReference type="SMR" id="A0A3B6C0B0"/>
<dbReference type="Gene3D" id="1.10.10.10">
    <property type="entry name" value="Winged helix-like DNA-binding domain superfamily/Winged helix DNA-binding domain"/>
    <property type="match status" value="1"/>
</dbReference>
<evidence type="ECO:0000256" key="1">
    <source>
        <dbReference type="ARBA" id="ARBA00022821"/>
    </source>
</evidence>
<dbReference type="RefSeq" id="XP_044321530.1">
    <property type="nucleotide sequence ID" value="XM_044465595.1"/>
</dbReference>
<reference evidence="4" key="1">
    <citation type="submission" date="2018-08" db="EMBL/GenBank/DDBJ databases">
        <authorList>
            <person name="Rossello M."/>
        </authorList>
    </citation>
    <scope>NUCLEOTIDE SEQUENCE [LARGE SCALE GENOMIC DNA]</scope>
    <source>
        <strain evidence="4">cv. Chinese Spring</strain>
    </source>
</reference>
<keyword evidence="1" id="KW-0611">Plant defense</keyword>
<dbReference type="GO" id="GO:0043531">
    <property type="term" value="F:ADP binding"/>
    <property type="evidence" value="ECO:0007669"/>
    <property type="project" value="InterPro"/>
</dbReference>
<dbReference type="InterPro" id="IPR058922">
    <property type="entry name" value="WHD_DRP"/>
</dbReference>
<protein>
    <submittedName>
        <fullName evidence="4">Uncharacterized protein</fullName>
    </submittedName>
</protein>
<accession>A0A3B6C0B0</accession>
<dbReference type="PRINTS" id="PR00364">
    <property type="entry name" value="DISEASERSIST"/>
</dbReference>
<dbReference type="GeneID" id="123043215"/>
<sequence length="608" mass="69090">MVVVGELGVGVSVMGWFLAPHITKLMEIARECAASKCMLYGDSTEMLQKLADDLYDIKWHLDPDSTDFVNDQGKLDRLWRLKDDVHRVEEILDLFQLEIHDIETTGNYITRNKKRLHGKKVELSRQLVKVLKNLDETRDRARELRHGAGPSMSPKAETGQHTMRDKRSFFGYQDEYAQLVSMLWPQQNGHKLVKVDAKARRVIAIVGHAGMGKTELARQVFRDAKGKFDLCIWVHAYGKNKELDLLKEIWRSADRPVGDMNVSSLQKKMENLLASKRCLLVLDDVWNHELATNEEEREQASLALESIMSFAQGGSRIVMTTRAKICSVTFKAAASIILNGIKPKEMTLLLNHTAKLRTDGTIDNDDKKIQQLVNKQVSKMKGSPLAAVEIGHELRKQTTVDKRCDILHNVEHHLDTVLQAHLFTYRHLLPRLQRCFEFCSIFPYNWRFEAEKLTKMWIAHGFVEEDAQQEGRSMEDVATDYFHSLVDRSLFQEEGGEPAGGNGTTYVIHEQVHWMIRMASTKNCISISGTAVRSIPPTVRHLSVTSSSLDQLKAYPKIIVLSNMRTLLVLQSNHGDDDDDDSTSSTPLISTVDRVLQLTRVYSNCSRA</sequence>
<dbReference type="OMA" id="WFLAPHI"/>
<dbReference type="Proteomes" id="UP000019116">
    <property type="component" value="Chromosome 2B"/>
</dbReference>
<proteinExistence type="predicted"/>
<name>A0A3B6C0B0_WHEAT</name>
<dbReference type="InterPro" id="IPR002182">
    <property type="entry name" value="NB-ARC"/>
</dbReference>
<evidence type="ECO:0000259" key="2">
    <source>
        <dbReference type="Pfam" id="PF00931"/>
    </source>
</evidence>
<gene>
    <name evidence="4" type="primary">LOC123043215</name>
</gene>
<dbReference type="AlphaFoldDB" id="A0A3B6C0B0"/>
<dbReference type="InterPro" id="IPR044974">
    <property type="entry name" value="Disease_R_plants"/>
</dbReference>
<dbReference type="SUPFAM" id="SSF52540">
    <property type="entry name" value="P-loop containing nucleoside triphosphate hydrolases"/>
    <property type="match status" value="1"/>
</dbReference>
<evidence type="ECO:0000313" key="4">
    <source>
        <dbReference type="EnsemblPlants" id="TraesCS2B02G046000.1.cds1"/>
    </source>
</evidence>
<dbReference type="Pfam" id="PF23559">
    <property type="entry name" value="WHD_DRP"/>
    <property type="match status" value="1"/>
</dbReference>
<dbReference type="Gramene" id="TraesCS2B02G046000.1">
    <property type="protein sequence ID" value="TraesCS2B02G046000.1.cds1"/>
    <property type="gene ID" value="TraesCS2B02G046000"/>
</dbReference>
<dbReference type="PANTHER" id="PTHR23155:SF1221">
    <property type="entry name" value="OS11G0481150 PROTEIN"/>
    <property type="match status" value="1"/>
</dbReference>
<evidence type="ECO:0000259" key="3">
    <source>
        <dbReference type="Pfam" id="PF23559"/>
    </source>
</evidence>
<dbReference type="PANTHER" id="PTHR23155">
    <property type="entry name" value="DISEASE RESISTANCE PROTEIN RP"/>
    <property type="match status" value="1"/>
</dbReference>
<dbReference type="EnsemblPlants" id="TraesCS2B02G046000.1">
    <property type="protein sequence ID" value="TraesCS2B02G046000.1.cds1"/>
    <property type="gene ID" value="TraesCS2B02G046000"/>
</dbReference>
<dbReference type="Gene3D" id="3.40.50.300">
    <property type="entry name" value="P-loop containing nucleotide triphosphate hydrolases"/>
    <property type="match status" value="1"/>
</dbReference>